<evidence type="ECO:0000313" key="4">
    <source>
        <dbReference type="Proteomes" id="UP000663879"/>
    </source>
</evidence>
<comment type="caution">
    <text evidence="3">The sequence shown here is derived from an EMBL/GenBank/DDBJ whole genome shotgun (WGS) entry which is preliminary data.</text>
</comment>
<reference evidence="3" key="1">
    <citation type="submission" date="2021-02" db="EMBL/GenBank/DDBJ databases">
        <authorList>
            <person name="Nowell W R."/>
        </authorList>
    </citation>
    <scope>NUCLEOTIDE SEQUENCE</scope>
    <source>
        <strain evidence="3">Ploen Becks lab</strain>
    </source>
</reference>
<evidence type="ECO:0000256" key="1">
    <source>
        <dbReference type="SAM" id="MobiDB-lite"/>
    </source>
</evidence>
<protein>
    <submittedName>
        <fullName evidence="3">Uncharacterized protein</fullName>
    </submittedName>
</protein>
<dbReference type="EMBL" id="CAJNOC010001147">
    <property type="protein sequence ID" value="CAF0839480.1"/>
    <property type="molecule type" value="Genomic_DNA"/>
</dbReference>
<dbReference type="AlphaFoldDB" id="A0A813VLZ4"/>
<dbReference type="Proteomes" id="UP000663879">
    <property type="component" value="Unassembled WGS sequence"/>
</dbReference>
<evidence type="ECO:0000256" key="2">
    <source>
        <dbReference type="SAM" id="SignalP"/>
    </source>
</evidence>
<feature type="chain" id="PRO_5032671864" evidence="2">
    <location>
        <begin position="19"/>
        <end position="162"/>
    </location>
</feature>
<keyword evidence="4" id="KW-1185">Reference proteome</keyword>
<dbReference type="OrthoDB" id="9988001at2759"/>
<organism evidence="3 4">
    <name type="scientific">Brachionus calyciflorus</name>
    <dbReference type="NCBI Taxonomy" id="104777"/>
    <lineage>
        <taxon>Eukaryota</taxon>
        <taxon>Metazoa</taxon>
        <taxon>Spiralia</taxon>
        <taxon>Gnathifera</taxon>
        <taxon>Rotifera</taxon>
        <taxon>Eurotatoria</taxon>
        <taxon>Monogononta</taxon>
        <taxon>Pseudotrocha</taxon>
        <taxon>Ploima</taxon>
        <taxon>Brachionidae</taxon>
        <taxon>Brachionus</taxon>
    </lineage>
</organism>
<feature type="region of interest" description="Disordered" evidence="1">
    <location>
        <begin position="90"/>
        <end position="111"/>
    </location>
</feature>
<proteinExistence type="predicted"/>
<feature type="signal peptide" evidence="2">
    <location>
        <begin position="1"/>
        <end position="18"/>
    </location>
</feature>
<accession>A0A813VLZ4</accession>
<sequence>MNKINIFILLSLIGISLAENPFVNLREALEFIQDKKSPEKRFFYSGKEQRREAKENYEEKCERKFINAALDKPRWCPELESWPEWNMVSRKDGHKSKNKHPNSMIRPNQPGFPPGFTPYQFPPNNMNDKNNFNINNYPFNQNGNIQFNNQFKPNQPNFPFKN</sequence>
<keyword evidence="2" id="KW-0732">Signal</keyword>
<gene>
    <name evidence="3" type="ORF">OXX778_LOCUS8376</name>
</gene>
<name>A0A813VLZ4_9BILA</name>
<evidence type="ECO:0000313" key="3">
    <source>
        <dbReference type="EMBL" id="CAF0839480.1"/>
    </source>
</evidence>